<keyword evidence="5" id="KW-0175">Coiled coil</keyword>
<evidence type="ECO:0000256" key="2">
    <source>
        <dbReference type="ARBA" id="ARBA00022771"/>
    </source>
</evidence>
<evidence type="ECO:0000259" key="6">
    <source>
        <dbReference type="PROSITE" id="PS50089"/>
    </source>
</evidence>
<evidence type="ECO:0000313" key="7">
    <source>
        <dbReference type="Proteomes" id="UP000504607"/>
    </source>
</evidence>
<evidence type="ECO:0000256" key="4">
    <source>
        <dbReference type="PROSITE-ProRule" id="PRU00175"/>
    </source>
</evidence>
<sequence>MAVEAHHLRLFPSQLLRNREIINAGENQASNYNTQMSFVAPVSGTTGSFIPLYNPTTHAAASESSLTFNNLAATTAAVTLPKKRLRDSDHPLSFLGEDISSHVHQQMLDIDRLIVQHVENLRVELTERRKRFARQILAAIEERVSKRLKAKEEEIERMGKLNWALEERIKSLCVENQIWRNMAQTNEATANVLRTNLEQVLAAQMKVEEEHKVEAAAGGGATDVEDAESCCCGENQEEEGKVMVSGWQRLCRNCRVNEPSVLLLPCRHLCLCAACGPAIDACPICKCCKNGTVNVNMS</sequence>
<gene>
    <name evidence="8" type="primary">LOC105034946</name>
</gene>
<dbReference type="InterPro" id="IPR013083">
    <property type="entry name" value="Znf_RING/FYVE/PHD"/>
</dbReference>
<dbReference type="InterPro" id="IPR001841">
    <property type="entry name" value="Znf_RING"/>
</dbReference>
<dbReference type="PROSITE" id="PS50089">
    <property type="entry name" value="ZF_RING_2"/>
    <property type="match status" value="1"/>
</dbReference>
<dbReference type="Gene3D" id="3.30.40.10">
    <property type="entry name" value="Zinc/RING finger domain, C3HC4 (zinc finger)"/>
    <property type="match status" value="1"/>
</dbReference>
<feature type="domain" description="RING-type" evidence="6">
    <location>
        <begin position="251"/>
        <end position="286"/>
    </location>
</feature>
<dbReference type="InParanoid" id="A0A6I9QG42"/>
<evidence type="ECO:0000256" key="5">
    <source>
        <dbReference type="SAM" id="Coils"/>
    </source>
</evidence>
<reference evidence="8" key="1">
    <citation type="submission" date="2025-08" db="UniProtKB">
        <authorList>
            <consortium name="RefSeq"/>
        </authorList>
    </citation>
    <scope>IDENTIFICATION</scope>
</reference>
<dbReference type="PANTHER" id="PTHR42647:SF12">
    <property type="entry name" value="BOI-RELATED E3 UBIQUITIN-PROTEIN LIGASE 2-RELATED"/>
    <property type="match status" value="1"/>
</dbReference>
<keyword evidence="3" id="KW-0862">Zinc</keyword>
<evidence type="ECO:0000256" key="1">
    <source>
        <dbReference type="ARBA" id="ARBA00022723"/>
    </source>
</evidence>
<dbReference type="GeneID" id="105034946"/>
<dbReference type="RefSeq" id="XP_010908606.1">
    <property type="nucleotide sequence ID" value="XM_010910304.3"/>
</dbReference>
<dbReference type="OrthoDB" id="1711136at2759"/>
<dbReference type="GO" id="GO:0004842">
    <property type="term" value="F:ubiquitin-protein transferase activity"/>
    <property type="evidence" value="ECO:0007669"/>
    <property type="project" value="TreeGrafter"/>
</dbReference>
<name>A0A6I9QG42_ELAGV</name>
<dbReference type="Proteomes" id="UP000504607">
    <property type="component" value="Unplaced"/>
</dbReference>
<dbReference type="GO" id="GO:0043067">
    <property type="term" value="P:regulation of programmed cell death"/>
    <property type="evidence" value="ECO:0007669"/>
    <property type="project" value="TreeGrafter"/>
</dbReference>
<accession>A0A6I9QG42</accession>
<organism evidence="7 8">
    <name type="scientific">Elaeis guineensis var. tenera</name>
    <name type="common">Oil palm</name>
    <dbReference type="NCBI Taxonomy" id="51953"/>
    <lineage>
        <taxon>Eukaryota</taxon>
        <taxon>Viridiplantae</taxon>
        <taxon>Streptophyta</taxon>
        <taxon>Embryophyta</taxon>
        <taxon>Tracheophyta</taxon>
        <taxon>Spermatophyta</taxon>
        <taxon>Magnoliopsida</taxon>
        <taxon>Liliopsida</taxon>
        <taxon>Arecaceae</taxon>
        <taxon>Arecoideae</taxon>
        <taxon>Cocoseae</taxon>
        <taxon>Elaeidinae</taxon>
        <taxon>Elaeis</taxon>
    </lineage>
</organism>
<protein>
    <submittedName>
        <fullName evidence="8">Probable BOI-related E3 ubiquitin-protein ligase 3</fullName>
    </submittedName>
</protein>
<dbReference type="PANTHER" id="PTHR42647">
    <property type="entry name" value="SBP (S-RIBONUCLEASE BINDING PROTEIN) FAMILY PROTEIN"/>
    <property type="match status" value="1"/>
</dbReference>
<proteinExistence type="predicted"/>
<keyword evidence="7" id="KW-1185">Reference proteome</keyword>
<evidence type="ECO:0000256" key="3">
    <source>
        <dbReference type="ARBA" id="ARBA00022833"/>
    </source>
</evidence>
<dbReference type="GO" id="GO:0008270">
    <property type="term" value="F:zinc ion binding"/>
    <property type="evidence" value="ECO:0007669"/>
    <property type="project" value="UniProtKB-KW"/>
</dbReference>
<keyword evidence="1" id="KW-0479">Metal-binding</keyword>
<feature type="coiled-coil region" evidence="5">
    <location>
        <begin position="123"/>
        <end position="168"/>
    </location>
</feature>
<dbReference type="AlphaFoldDB" id="A0A6I9QG42"/>
<dbReference type="Pfam" id="PF13920">
    <property type="entry name" value="zf-C3HC4_3"/>
    <property type="match status" value="1"/>
</dbReference>
<dbReference type="KEGG" id="egu:105034946"/>
<keyword evidence="2 4" id="KW-0863">Zinc-finger</keyword>
<evidence type="ECO:0000313" key="8">
    <source>
        <dbReference type="RefSeq" id="XP_010908606.1"/>
    </source>
</evidence>